<dbReference type="InterPro" id="IPR053924">
    <property type="entry name" value="RecX_HTH_2nd"/>
</dbReference>
<accession>E6U2V5</accession>
<dbReference type="eggNOG" id="COG2137">
    <property type="taxonomic scope" value="Bacteria"/>
</dbReference>
<comment type="similarity">
    <text evidence="2 5">Belongs to the RecX family.</text>
</comment>
<reference evidence="7 8" key="1">
    <citation type="submission" date="2010-12" db="EMBL/GenBank/DDBJ databases">
        <title>Complete sequence of Ethanoligenens harbinense YUAN-3.</title>
        <authorList>
            <person name="Lucas S."/>
            <person name="Copeland A."/>
            <person name="Lapidus A."/>
            <person name="Cheng J.-F."/>
            <person name="Bruce D."/>
            <person name="Goodwin L."/>
            <person name="Pitluck S."/>
            <person name="Chertkov O."/>
            <person name="Misra M."/>
            <person name="Detter J.C."/>
            <person name="Han C."/>
            <person name="Tapia R."/>
            <person name="Land M."/>
            <person name="Hauser L."/>
            <person name="Jeffries C."/>
            <person name="Kyrpides N."/>
            <person name="Ivanova N."/>
            <person name="Mikhailova N."/>
            <person name="Wang A."/>
            <person name="Mouttaki H."/>
            <person name="He Z."/>
            <person name="Zhou J."/>
            <person name="Hemme C.L."/>
            <person name="Woyke T."/>
        </authorList>
    </citation>
    <scope>NUCLEOTIDE SEQUENCE [LARGE SCALE GENOMIC DNA]</scope>
    <source>
        <strain evidence="8">DSM 18485 / JCM 12961 / CGMCC 1.5033 / YUAN-3</strain>
    </source>
</reference>
<dbReference type="HAMAP" id="MF_01114">
    <property type="entry name" value="RecX"/>
    <property type="match status" value="1"/>
</dbReference>
<evidence type="ECO:0000256" key="3">
    <source>
        <dbReference type="ARBA" id="ARBA00018111"/>
    </source>
</evidence>
<dbReference type="GO" id="GO:0006282">
    <property type="term" value="P:regulation of DNA repair"/>
    <property type="evidence" value="ECO:0007669"/>
    <property type="project" value="UniProtKB-UniRule"/>
</dbReference>
<dbReference type="InterPro" id="IPR003783">
    <property type="entry name" value="Regulatory_RecX"/>
</dbReference>
<evidence type="ECO:0000259" key="6">
    <source>
        <dbReference type="Pfam" id="PF02631"/>
    </source>
</evidence>
<dbReference type="Proteomes" id="UP000001551">
    <property type="component" value="Chromosome"/>
</dbReference>
<dbReference type="InterPro" id="IPR036388">
    <property type="entry name" value="WH-like_DNA-bd_sf"/>
</dbReference>
<comment type="subcellular location">
    <subcellularLocation>
        <location evidence="1 5">Cytoplasm</location>
    </subcellularLocation>
</comment>
<dbReference type="EMBL" id="CP002400">
    <property type="protein sequence ID" value="ADU27497.1"/>
    <property type="molecule type" value="Genomic_DNA"/>
</dbReference>
<organism evidence="7 8">
    <name type="scientific">Ethanoligenens harbinense (strain DSM 18485 / JCM 12961 / CGMCC 1.5033 / YUAN-3)</name>
    <dbReference type="NCBI Taxonomy" id="663278"/>
    <lineage>
        <taxon>Bacteria</taxon>
        <taxon>Bacillati</taxon>
        <taxon>Bacillota</taxon>
        <taxon>Clostridia</taxon>
        <taxon>Eubacteriales</taxon>
        <taxon>Oscillospiraceae</taxon>
        <taxon>Ethanoligenens</taxon>
    </lineage>
</organism>
<keyword evidence="8" id="KW-1185">Reference proteome</keyword>
<keyword evidence="4 5" id="KW-0963">Cytoplasm</keyword>
<gene>
    <name evidence="5" type="primary">recX</name>
    <name evidence="7" type="ordered locus">Ethha_1979</name>
</gene>
<dbReference type="Pfam" id="PF02631">
    <property type="entry name" value="RecX_HTH2"/>
    <property type="match status" value="1"/>
</dbReference>
<evidence type="ECO:0000313" key="8">
    <source>
        <dbReference type="Proteomes" id="UP000001551"/>
    </source>
</evidence>
<feature type="domain" description="RecX second three-helical" evidence="6">
    <location>
        <begin position="106"/>
        <end position="145"/>
    </location>
</feature>
<comment type="function">
    <text evidence="5">Modulates RecA activity.</text>
</comment>
<dbReference type="HOGENOM" id="CLU_066607_4_1_9"/>
<evidence type="ECO:0000256" key="5">
    <source>
        <dbReference type="HAMAP-Rule" id="MF_01114"/>
    </source>
</evidence>
<protein>
    <recommendedName>
        <fullName evidence="3 5">Regulatory protein RecX</fullName>
    </recommendedName>
</protein>
<sequence length="203" mass="22442">MSTVVTAVRLLKNGRYGLFSDDRFLCSLSGGALLEAGVAKGDALEDEELESLFARAQADKARNKALRLLAGRDHAKAELARKIARTEGAEAAEAAADEMERAGLLDDRAFAERFARELYGRRLYGRRRAVLELCRRGVARTLAEEICAELDGEPVRRAAAFLEKKYPHASADEKDRRRALAALERAGYDWDTAREALGWDTTA</sequence>
<evidence type="ECO:0000256" key="2">
    <source>
        <dbReference type="ARBA" id="ARBA00009695"/>
    </source>
</evidence>
<dbReference type="KEGG" id="eha:Ethha_1979"/>
<proteinExistence type="inferred from homology"/>
<evidence type="ECO:0000313" key="7">
    <source>
        <dbReference type="EMBL" id="ADU27497.1"/>
    </source>
</evidence>
<dbReference type="Gene3D" id="1.10.10.10">
    <property type="entry name" value="Winged helix-like DNA-binding domain superfamily/Winged helix DNA-binding domain"/>
    <property type="match status" value="2"/>
</dbReference>
<dbReference type="STRING" id="663278.Ethha_1979"/>
<evidence type="ECO:0000256" key="4">
    <source>
        <dbReference type="ARBA" id="ARBA00022490"/>
    </source>
</evidence>
<dbReference type="PANTHER" id="PTHR33602">
    <property type="entry name" value="REGULATORY PROTEIN RECX FAMILY PROTEIN"/>
    <property type="match status" value="1"/>
</dbReference>
<name>E6U2V5_ETHHY</name>
<dbReference type="GO" id="GO:0005737">
    <property type="term" value="C:cytoplasm"/>
    <property type="evidence" value="ECO:0007669"/>
    <property type="project" value="UniProtKB-SubCell"/>
</dbReference>
<dbReference type="AlphaFoldDB" id="E6U2V5"/>
<dbReference type="PANTHER" id="PTHR33602:SF1">
    <property type="entry name" value="REGULATORY PROTEIN RECX FAMILY PROTEIN"/>
    <property type="match status" value="1"/>
</dbReference>
<evidence type="ECO:0000256" key="1">
    <source>
        <dbReference type="ARBA" id="ARBA00004496"/>
    </source>
</evidence>